<gene>
    <name evidence="1" type="ORF">B0T25DRAFT_434648</name>
</gene>
<dbReference type="AlphaFoldDB" id="A0AAJ0HWS4"/>
<accession>A0AAJ0HWS4</accession>
<feature type="non-terminal residue" evidence="1">
    <location>
        <position position="85"/>
    </location>
</feature>
<reference evidence="1" key="2">
    <citation type="submission" date="2023-06" db="EMBL/GenBank/DDBJ databases">
        <authorList>
            <consortium name="Lawrence Berkeley National Laboratory"/>
            <person name="Haridas S."/>
            <person name="Hensen N."/>
            <person name="Bonometti L."/>
            <person name="Westerberg I."/>
            <person name="Brannstrom I.O."/>
            <person name="Guillou S."/>
            <person name="Cros-Aarteil S."/>
            <person name="Calhoun S."/>
            <person name="Kuo A."/>
            <person name="Mondo S."/>
            <person name="Pangilinan J."/>
            <person name="Riley R."/>
            <person name="Labutti K."/>
            <person name="Andreopoulos B."/>
            <person name="Lipzen A."/>
            <person name="Chen C."/>
            <person name="Yanf M."/>
            <person name="Daum C."/>
            <person name="Ng V."/>
            <person name="Clum A."/>
            <person name="Steindorff A."/>
            <person name="Ohm R."/>
            <person name="Martin F."/>
            <person name="Silar P."/>
            <person name="Natvig D."/>
            <person name="Lalanne C."/>
            <person name="Gautier V."/>
            <person name="Ament-Velasquez S.L."/>
            <person name="Kruys A."/>
            <person name="Hutchinson M.I."/>
            <person name="Powell A.J."/>
            <person name="Barry K."/>
            <person name="Miller A.N."/>
            <person name="Grigoriev I.V."/>
            <person name="Debuchy R."/>
            <person name="Gladieux P."/>
            <person name="Thoren M.H."/>
            <person name="Johannesson H."/>
        </authorList>
    </citation>
    <scope>NUCLEOTIDE SEQUENCE</scope>
    <source>
        <strain evidence="1">CBS 955.72</strain>
    </source>
</reference>
<dbReference type="EMBL" id="JAUIQD010000001">
    <property type="protein sequence ID" value="KAK3364044.1"/>
    <property type="molecule type" value="Genomic_DNA"/>
</dbReference>
<comment type="caution">
    <text evidence="1">The sequence shown here is derived from an EMBL/GenBank/DDBJ whole genome shotgun (WGS) entry which is preliminary data.</text>
</comment>
<sequence>MAAPGHHLSWLDGIDFSHAESLAANPQLRTQAINRFHHVVKHFEAGEQDPTQISDTSYNRPALVRLTFQYARSPESQNKFLVAFF</sequence>
<evidence type="ECO:0000313" key="1">
    <source>
        <dbReference type="EMBL" id="KAK3364044.1"/>
    </source>
</evidence>
<proteinExistence type="predicted"/>
<dbReference type="Proteomes" id="UP001275084">
    <property type="component" value="Unassembled WGS sequence"/>
</dbReference>
<keyword evidence="2" id="KW-1185">Reference proteome</keyword>
<organism evidence="1 2">
    <name type="scientific">Lasiosphaeria hispida</name>
    <dbReference type="NCBI Taxonomy" id="260671"/>
    <lineage>
        <taxon>Eukaryota</taxon>
        <taxon>Fungi</taxon>
        <taxon>Dikarya</taxon>
        <taxon>Ascomycota</taxon>
        <taxon>Pezizomycotina</taxon>
        <taxon>Sordariomycetes</taxon>
        <taxon>Sordariomycetidae</taxon>
        <taxon>Sordariales</taxon>
        <taxon>Lasiosphaeriaceae</taxon>
        <taxon>Lasiosphaeria</taxon>
    </lineage>
</organism>
<protein>
    <submittedName>
        <fullName evidence="1">Uncharacterized protein</fullName>
    </submittedName>
</protein>
<name>A0AAJ0HWS4_9PEZI</name>
<evidence type="ECO:0000313" key="2">
    <source>
        <dbReference type="Proteomes" id="UP001275084"/>
    </source>
</evidence>
<reference evidence="1" key="1">
    <citation type="journal article" date="2023" name="Mol. Phylogenet. Evol.">
        <title>Genome-scale phylogeny and comparative genomics of the fungal order Sordariales.</title>
        <authorList>
            <person name="Hensen N."/>
            <person name="Bonometti L."/>
            <person name="Westerberg I."/>
            <person name="Brannstrom I.O."/>
            <person name="Guillou S."/>
            <person name="Cros-Aarteil S."/>
            <person name="Calhoun S."/>
            <person name="Haridas S."/>
            <person name="Kuo A."/>
            <person name="Mondo S."/>
            <person name="Pangilinan J."/>
            <person name="Riley R."/>
            <person name="LaButti K."/>
            <person name="Andreopoulos B."/>
            <person name="Lipzen A."/>
            <person name="Chen C."/>
            <person name="Yan M."/>
            <person name="Daum C."/>
            <person name="Ng V."/>
            <person name="Clum A."/>
            <person name="Steindorff A."/>
            <person name="Ohm R.A."/>
            <person name="Martin F."/>
            <person name="Silar P."/>
            <person name="Natvig D.O."/>
            <person name="Lalanne C."/>
            <person name="Gautier V."/>
            <person name="Ament-Velasquez S.L."/>
            <person name="Kruys A."/>
            <person name="Hutchinson M.I."/>
            <person name="Powell A.J."/>
            <person name="Barry K."/>
            <person name="Miller A.N."/>
            <person name="Grigoriev I.V."/>
            <person name="Debuchy R."/>
            <person name="Gladieux P."/>
            <person name="Hiltunen Thoren M."/>
            <person name="Johannesson H."/>
        </authorList>
    </citation>
    <scope>NUCLEOTIDE SEQUENCE</scope>
    <source>
        <strain evidence="1">CBS 955.72</strain>
    </source>
</reference>